<dbReference type="PANTHER" id="PTHR21039">
    <property type="entry name" value="HISTIDINOL PHOSPHATASE-RELATED"/>
    <property type="match status" value="1"/>
</dbReference>
<dbReference type="CDD" id="cd12110">
    <property type="entry name" value="PHP_HisPPase_Hisj_like"/>
    <property type="match status" value="1"/>
</dbReference>
<organism evidence="10 11">
    <name type="scientific">Prolixibacter bellariivorans</name>
    <dbReference type="NCBI Taxonomy" id="314319"/>
    <lineage>
        <taxon>Bacteria</taxon>
        <taxon>Pseudomonadati</taxon>
        <taxon>Bacteroidota</taxon>
        <taxon>Bacteroidia</taxon>
        <taxon>Marinilabiliales</taxon>
        <taxon>Prolixibacteraceae</taxon>
        <taxon>Prolixibacter</taxon>
    </lineage>
</organism>
<dbReference type="OrthoDB" id="9775255at2"/>
<dbReference type="InterPro" id="IPR016195">
    <property type="entry name" value="Pol/histidinol_Pase-like"/>
</dbReference>
<dbReference type="Proteomes" id="UP000391834">
    <property type="component" value="Unassembled WGS sequence"/>
</dbReference>
<evidence type="ECO:0000256" key="3">
    <source>
        <dbReference type="ARBA" id="ARBA00013085"/>
    </source>
</evidence>
<keyword evidence="11" id="KW-1185">Reference proteome</keyword>
<dbReference type="EC" id="3.1.3.15" evidence="3 8"/>
<keyword evidence="5 8" id="KW-0378">Hydrolase</keyword>
<dbReference type="Pfam" id="PF02811">
    <property type="entry name" value="PHP"/>
    <property type="match status" value="1"/>
</dbReference>
<dbReference type="InterPro" id="IPR003141">
    <property type="entry name" value="Pol/His_phosphatase_N"/>
</dbReference>
<sequence length="263" mass="30400">MPIRFDYHMHTRLSDGKNSHEEMVEEAIKKGFNEIGFSDHFCIKGPNSWAMEADGIPKMVSEIDAVQKKYDGKIRILFGIEVDYFPDKEDEIAQVLKQYSFDYVIGSVHFLDDWNYDSDSAHKRYTEFSNDYLYQWYFAELQKAASSGLFDTMAHPDLIKKFQVWPESAQNGLFRTTAEIFADAGVAFEVNTSGIDRPCGEFFPGKEFLTELFNADIPVTLGSDSHKAEQIGRYFNDAKTMLKELGYPNLVRYRKRERINEPL</sequence>
<accession>A0A5M4AXG8</accession>
<evidence type="ECO:0000256" key="2">
    <source>
        <dbReference type="ARBA" id="ARBA00009152"/>
    </source>
</evidence>
<dbReference type="InterPro" id="IPR010140">
    <property type="entry name" value="Histidinol_P_phosphatase_HisJ"/>
</dbReference>
<evidence type="ECO:0000313" key="10">
    <source>
        <dbReference type="EMBL" id="GET32600.1"/>
    </source>
</evidence>
<comment type="caution">
    <text evidence="10">The sequence shown here is derived from an EMBL/GenBank/DDBJ whole genome shotgun (WGS) entry which is preliminary data.</text>
</comment>
<evidence type="ECO:0000256" key="8">
    <source>
        <dbReference type="RuleBase" id="RU366003"/>
    </source>
</evidence>
<evidence type="ECO:0000256" key="5">
    <source>
        <dbReference type="ARBA" id="ARBA00022801"/>
    </source>
</evidence>
<evidence type="ECO:0000256" key="1">
    <source>
        <dbReference type="ARBA" id="ARBA00004970"/>
    </source>
</evidence>
<dbReference type="GO" id="GO:0000105">
    <property type="term" value="P:L-histidine biosynthetic process"/>
    <property type="evidence" value="ECO:0007669"/>
    <property type="project" value="UniProtKB-UniRule"/>
</dbReference>
<evidence type="ECO:0000259" key="9">
    <source>
        <dbReference type="SMART" id="SM00481"/>
    </source>
</evidence>
<keyword evidence="4 8" id="KW-0028">Amino-acid biosynthesis</keyword>
<evidence type="ECO:0000313" key="11">
    <source>
        <dbReference type="Proteomes" id="UP000391834"/>
    </source>
</evidence>
<dbReference type="GO" id="GO:0005737">
    <property type="term" value="C:cytoplasm"/>
    <property type="evidence" value="ECO:0007669"/>
    <property type="project" value="TreeGrafter"/>
</dbReference>
<comment type="pathway">
    <text evidence="1 8">Amino-acid biosynthesis; L-histidine biosynthesis; L-histidine from 5-phospho-alpha-D-ribose 1-diphosphate: step 8/9.</text>
</comment>
<dbReference type="GO" id="GO:0004401">
    <property type="term" value="F:histidinol-phosphatase activity"/>
    <property type="evidence" value="ECO:0007669"/>
    <property type="project" value="UniProtKB-UniRule"/>
</dbReference>
<dbReference type="AlphaFoldDB" id="A0A5M4AXG8"/>
<dbReference type="NCBIfam" id="TIGR01856">
    <property type="entry name" value="hisJ_fam"/>
    <property type="match status" value="1"/>
</dbReference>
<reference evidence="10 11" key="1">
    <citation type="submission" date="2019-10" db="EMBL/GenBank/DDBJ databases">
        <title>Prolixibacter strains distinguished by the presence of nitrate reductase genes were adept at nitrate-dependent anaerobic corrosion of metallic iron and carbon steel.</title>
        <authorList>
            <person name="Iino T."/>
            <person name="Shono N."/>
            <person name="Ito K."/>
            <person name="Nakamura R."/>
            <person name="Sueoka K."/>
            <person name="Harayama S."/>
            <person name="Ohkuma M."/>
        </authorList>
    </citation>
    <scope>NUCLEOTIDE SEQUENCE [LARGE SCALE GENOMIC DNA]</scope>
    <source>
        <strain evidence="10 11">JCM 13498</strain>
    </source>
</reference>
<comment type="catalytic activity">
    <reaction evidence="7 8">
        <text>L-histidinol phosphate + H2O = L-histidinol + phosphate</text>
        <dbReference type="Rhea" id="RHEA:14465"/>
        <dbReference type="ChEBI" id="CHEBI:15377"/>
        <dbReference type="ChEBI" id="CHEBI:43474"/>
        <dbReference type="ChEBI" id="CHEBI:57699"/>
        <dbReference type="ChEBI" id="CHEBI:57980"/>
        <dbReference type="EC" id="3.1.3.15"/>
    </reaction>
</comment>
<evidence type="ECO:0000256" key="6">
    <source>
        <dbReference type="ARBA" id="ARBA00023102"/>
    </source>
</evidence>
<dbReference type="NCBIfam" id="NF005596">
    <property type="entry name" value="PRK07328.1"/>
    <property type="match status" value="1"/>
</dbReference>
<keyword evidence="6 8" id="KW-0368">Histidine biosynthesis</keyword>
<protein>
    <recommendedName>
        <fullName evidence="3 8">Histidinol-phosphatase</fullName>
        <shortName evidence="8">HolPase</shortName>
        <ecNumber evidence="3 8">3.1.3.15</ecNumber>
    </recommendedName>
</protein>
<gene>
    <name evidence="10" type="ORF">PbJCM13498_14630</name>
</gene>
<dbReference type="Gene3D" id="3.20.20.140">
    <property type="entry name" value="Metal-dependent hydrolases"/>
    <property type="match status" value="1"/>
</dbReference>
<comment type="similarity">
    <text evidence="2 8">Belongs to the PHP hydrolase family. HisK subfamily.</text>
</comment>
<evidence type="ECO:0000256" key="7">
    <source>
        <dbReference type="ARBA" id="ARBA00049158"/>
    </source>
</evidence>
<dbReference type="PANTHER" id="PTHR21039:SF0">
    <property type="entry name" value="HISTIDINOL-PHOSPHATASE"/>
    <property type="match status" value="1"/>
</dbReference>
<dbReference type="RefSeq" id="WP_025865553.1">
    <property type="nucleotide sequence ID" value="NZ_BLAX01000001.1"/>
</dbReference>
<dbReference type="SUPFAM" id="SSF89550">
    <property type="entry name" value="PHP domain-like"/>
    <property type="match status" value="1"/>
</dbReference>
<name>A0A5M4AXG8_9BACT</name>
<dbReference type="InterPro" id="IPR004013">
    <property type="entry name" value="PHP_dom"/>
</dbReference>
<dbReference type="UniPathway" id="UPA00031">
    <property type="reaction ID" value="UER00013"/>
</dbReference>
<proteinExistence type="inferred from homology"/>
<feature type="domain" description="Polymerase/histidinol phosphatase N-terminal" evidence="9">
    <location>
        <begin position="5"/>
        <end position="86"/>
    </location>
</feature>
<dbReference type="EMBL" id="BLAX01000001">
    <property type="protein sequence ID" value="GET32600.1"/>
    <property type="molecule type" value="Genomic_DNA"/>
</dbReference>
<evidence type="ECO:0000256" key="4">
    <source>
        <dbReference type="ARBA" id="ARBA00022605"/>
    </source>
</evidence>
<dbReference type="SMART" id="SM00481">
    <property type="entry name" value="POLIIIAc"/>
    <property type="match status" value="1"/>
</dbReference>